<protein>
    <submittedName>
        <fullName evidence="1">Uncharacterized protein</fullName>
    </submittedName>
</protein>
<sequence length="96" mass="11540">MKNGTREIPPLSDYNEEYFNKFFLSLSSDRSKELIKLFSRVKNERNDRFKHAVYWLYLCIRDLYSSDIKYFSCGKNVYTNDFVRLGPTIASFTIKW</sequence>
<proteinExistence type="predicted"/>
<dbReference type="AlphaFoldDB" id="A0AB34Z4Q6"/>
<evidence type="ECO:0000313" key="2">
    <source>
        <dbReference type="Proteomes" id="UP000529652"/>
    </source>
</evidence>
<organism evidence="1 2">
    <name type="scientific">Borreliella afzelii</name>
    <name type="common">Borrelia afzelii</name>
    <dbReference type="NCBI Taxonomy" id="29518"/>
    <lineage>
        <taxon>Bacteria</taxon>
        <taxon>Pseudomonadati</taxon>
        <taxon>Spirochaetota</taxon>
        <taxon>Spirochaetia</taxon>
        <taxon>Spirochaetales</taxon>
        <taxon>Borreliaceae</taxon>
        <taxon>Borreliella</taxon>
    </lineage>
</organism>
<dbReference type="EMBL" id="JACHGM010000008">
    <property type="protein sequence ID" value="MBB5141704.1"/>
    <property type="molecule type" value="Genomic_DNA"/>
</dbReference>
<reference evidence="1 2" key="1">
    <citation type="submission" date="2020-08" db="EMBL/GenBank/DDBJ databases">
        <title>Genomic Encyclopedia of Type Strains, Phase IV (KMG-IV): sequencing the most valuable type-strain genomes for metagenomic binning, comparative biology and taxonomic classification.</title>
        <authorList>
            <person name="Goeker M."/>
        </authorList>
    </citation>
    <scope>NUCLEOTIDE SEQUENCE [LARGE SCALE GENOMIC DNA]</scope>
    <source>
        <strain evidence="1 2">DSM 10508</strain>
    </source>
</reference>
<name>A0AB34Z4Q6_BORAF</name>
<gene>
    <name evidence="1" type="ORF">HNP63_001125</name>
</gene>
<dbReference type="NCBIfam" id="NF033726">
    <property type="entry name" value="borfam52"/>
    <property type="match status" value="1"/>
</dbReference>
<comment type="caution">
    <text evidence="1">The sequence shown here is derived from an EMBL/GenBank/DDBJ whole genome shotgun (WGS) entry which is preliminary data.</text>
</comment>
<evidence type="ECO:0000313" key="1">
    <source>
        <dbReference type="EMBL" id="MBB5141704.1"/>
    </source>
</evidence>
<accession>A0AB34Z4Q6</accession>
<dbReference type="Proteomes" id="UP000529652">
    <property type="component" value="Unassembled WGS sequence"/>
</dbReference>
<dbReference type="RefSeq" id="WP_183227439.1">
    <property type="nucleotide sequence ID" value="NZ_JACHGM010000008.1"/>
</dbReference>